<keyword evidence="13" id="KW-1185">Reference proteome</keyword>
<dbReference type="NCBIfam" id="NF010378">
    <property type="entry name" value="PRK13805.1"/>
    <property type="match status" value="1"/>
</dbReference>
<evidence type="ECO:0000313" key="13">
    <source>
        <dbReference type="Proteomes" id="UP000435649"/>
    </source>
</evidence>
<dbReference type="FunFam" id="3.40.309.10:FF:000007">
    <property type="entry name" value="Aldehyde-alcohol dehydrogenase"/>
    <property type="match status" value="1"/>
</dbReference>
<evidence type="ECO:0000256" key="2">
    <source>
        <dbReference type="ARBA" id="ARBA00023002"/>
    </source>
</evidence>
<organism evidence="12 13">
    <name type="scientific">Victivallis lenta</name>
    <dbReference type="NCBI Taxonomy" id="2606640"/>
    <lineage>
        <taxon>Bacteria</taxon>
        <taxon>Pseudomonadati</taxon>
        <taxon>Lentisphaerota</taxon>
        <taxon>Lentisphaeria</taxon>
        <taxon>Victivallales</taxon>
        <taxon>Victivallaceae</taxon>
        <taxon>Victivallis</taxon>
    </lineage>
</organism>
<protein>
    <recommendedName>
        <fullName evidence="8">Aldehyde-alcohol dehydrogenase</fullName>
    </recommendedName>
</protein>
<accession>A0A844G4K3</accession>
<keyword evidence="2 8" id="KW-0560">Oxidoreductase</keyword>
<name>A0A844G4K3_9BACT</name>
<dbReference type="InterPro" id="IPR016162">
    <property type="entry name" value="Ald_DH_N"/>
</dbReference>
<feature type="domain" description="Alcohol dehydrogenase iron-type/glycerol dehydrogenase GldA" evidence="10">
    <location>
        <begin position="472"/>
        <end position="649"/>
    </location>
</feature>
<reference evidence="12 13" key="1">
    <citation type="submission" date="2019-08" db="EMBL/GenBank/DDBJ databases">
        <title>In-depth cultivation of the pig gut microbiome towards novel bacterial diversity and tailored functional studies.</title>
        <authorList>
            <person name="Wylensek D."/>
            <person name="Hitch T.C.A."/>
            <person name="Clavel T."/>
        </authorList>
    </citation>
    <scope>NUCLEOTIDE SEQUENCE [LARGE SCALE GENOMIC DNA]</scope>
    <source>
        <strain evidence="12 13">BBE-744-WT-12</strain>
    </source>
</reference>
<evidence type="ECO:0000256" key="3">
    <source>
        <dbReference type="ARBA" id="ARBA00023004"/>
    </source>
</evidence>
<dbReference type="GO" id="GO:0015976">
    <property type="term" value="P:carbon utilization"/>
    <property type="evidence" value="ECO:0007669"/>
    <property type="project" value="InterPro"/>
</dbReference>
<dbReference type="Pfam" id="PF00171">
    <property type="entry name" value="Aldedh"/>
    <property type="match status" value="1"/>
</dbReference>
<evidence type="ECO:0000259" key="11">
    <source>
        <dbReference type="Pfam" id="PF25137"/>
    </source>
</evidence>
<keyword evidence="3" id="KW-0408">Iron</keyword>
<feature type="domain" description="Fe-containing alcohol dehydrogenase-like C-terminal" evidence="11">
    <location>
        <begin position="660"/>
        <end position="872"/>
    </location>
</feature>
<dbReference type="AlphaFoldDB" id="A0A844G4K3"/>
<evidence type="ECO:0000313" key="12">
    <source>
        <dbReference type="EMBL" id="MST97438.1"/>
    </source>
</evidence>
<dbReference type="InterPro" id="IPR018211">
    <property type="entry name" value="ADH_Fe_CS"/>
</dbReference>
<dbReference type="Proteomes" id="UP000435649">
    <property type="component" value="Unassembled WGS sequence"/>
</dbReference>
<dbReference type="Gene3D" id="1.20.1090.10">
    <property type="entry name" value="Dehydroquinate synthase-like - alpha domain"/>
    <property type="match status" value="1"/>
</dbReference>
<dbReference type="Gene3D" id="3.40.605.10">
    <property type="entry name" value="Aldehyde Dehydrogenase, Chain A, domain 1"/>
    <property type="match status" value="1"/>
</dbReference>
<evidence type="ECO:0000256" key="7">
    <source>
        <dbReference type="ARBA" id="ARBA00035645"/>
    </source>
</evidence>
<evidence type="ECO:0000256" key="1">
    <source>
        <dbReference type="ARBA" id="ARBA00001954"/>
    </source>
</evidence>
<dbReference type="InterPro" id="IPR015590">
    <property type="entry name" value="Aldehyde_DH_dom"/>
</dbReference>
<comment type="cofactor">
    <cofactor evidence="1">
        <name>Fe(2+)</name>
        <dbReference type="ChEBI" id="CHEBI:29033"/>
    </cofactor>
</comment>
<comment type="similarity">
    <text evidence="6 8">In the N-terminal section; belongs to the aldehyde dehydrogenase family.</text>
</comment>
<dbReference type="PANTHER" id="PTHR11496:SF83">
    <property type="entry name" value="HYDROXYACID-OXOACID TRANSHYDROGENASE, MITOCHONDRIAL"/>
    <property type="match status" value="1"/>
</dbReference>
<dbReference type="InterPro" id="IPR016161">
    <property type="entry name" value="Ald_DH/histidinol_DH"/>
</dbReference>
<feature type="domain" description="Aldehyde dehydrogenase" evidence="9">
    <location>
        <begin position="19"/>
        <end position="373"/>
    </location>
</feature>
<dbReference type="InterPro" id="IPR034789">
    <property type="entry name" value="AAD_C"/>
</dbReference>
<dbReference type="InterPro" id="IPR012079">
    <property type="entry name" value="Bifunc_Ald-ADH"/>
</dbReference>
<dbReference type="FunFam" id="1.20.1090.10:FF:000001">
    <property type="entry name" value="Aldehyde-alcohol dehydrogenase"/>
    <property type="match status" value="1"/>
</dbReference>
<evidence type="ECO:0000256" key="4">
    <source>
        <dbReference type="ARBA" id="ARBA00023027"/>
    </source>
</evidence>
<dbReference type="PROSITE" id="PS00913">
    <property type="entry name" value="ADH_IRON_1"/>
    <property type="match status" value="1"/>
</dbReference>
<dbReference type="PROSITE" id="PS00060">
    <property type="entry name" value="ADH_IRON_2"/>
    <property type="match status" value="1"/>
</dbReference>
<gene>
    <name evidence="12" type="primary">adhE</name>
    <name evidence="12" type="synonym">adhC</name>
    <name evidence="12" type="ORF">FYJ85_10340</name>
</gene>
<sequence length="893" mass="97004">MADKKKEVLDPEQAKLREEQDREMLNALIARVKAAQVRYAEYTQEQVDRIFAAAALAANNARIPLAQMAVAESGMGVVEDKVIKNHFASEYIYNKYRDMKTCGVIEENEAMGIAKVAEPVGVIAGIVPTTNPTSTAIFKSLLALKTRNGIIFSPHPRAKKSTIEAARIVLEAAVKAGAPEDIIGWIENPTVALSGHLMSHPDISLILATGGPGMVKAAYSSGTPAVGVGPGNTPVVMGETCDIKMAVSSVLQSKTFDNGMICASEQSVTAVASIYDAVKKEFAYRGAHILTRAEAEKVGNVIQIDGKLNPKIVGQSAYRIAEMAGVTVPSDTKVLIAETDGVGPDYPFSREKLSPVLALYKAKDFEAAVENAKKLLEYGGLGHTSVLYTNSQNFDRAKYYGHVMMSSRTLVNMPSSQGAIGDIYNFALNPSLTLGCGSWGGNSVSENVTPEQLLNIKTIAKRRENMLWVRIPEKVYFKYGCLPVALGDLEGRKRAFIVTDKFLYSTGILADLLHKLDSMGIATEVFADVEPDPTIQLARKGLERINSFQPDAIIAVGGGSPIDAAKIMWLMYELPEISFEDVAMRFMDIRKRIVKLPELGKKATMVAIPTTSGTGSEVTPFAVITDADTGNKYPLADYALTPKMAIIDTQLVMKMPKRLTAYSGIDALTHALEARVSVMASDYTNSLANEAAKLVFEYLPRCFNNGAMDEEAREHMHNASTMAGMAFANAFLGVCHSMAHKLGGMYHIPHGLANAMLICEVIRFNATDVPTKQGTFPQYKYPNAKAAYANIATYCGFGGRSDDEKVEKLIAAIEKLKAELEIPKSIKEYGIDEATFLAQLDELALKAFDDQCTGANPRYPLVSELKEILLKVYYGEEYAGRRAELPGEKPAAM</sequence>
<keyword evidence="5" id="KW-0511">Multifunctional enzyme</keyword>
<dbReference type="Pfam" id="PF00465">
    <property type="entry name" value="Fe-ADH"/>
    <property type="match status" value="1"/>
</dbReference>
<dbReference type="SUPFAM" id="SSF56796">
    <property type="entry name" value="Dehydroquinate synthase-like"/>
    <property type="match status" value="1"/>
</dbReference>
<dbReference type="InterPro" id="IPR039697">
    <property type="entry name" value="Alcohol_dehydrogenase_Fe"/>
</dbReference>
<dbReference type="InterPro" id="IPR056798">
    <property type="entry name" value="ADH_Fe_C"/>
</dbReference>
<dbReference type="InterPro" id="IPR016163">
    <property type="entry name" value="Ald_DH_C"/>
</dbReference>
<comment type="similarity">
    <text evidence="7 8">In the C-terminal section; belongs to the iron-containing alcohol dehydrogenase family.</text>
</comment>
<dbReference type="GO" id="GO:0008774">
    <property type="term" value="F:acetaldehyde dehydrogenase (acetylating) activity"/>
    <property type="evidence" value="ECO:0007669"/>
    <property type="project" value="UniProtKB-UniRule"/>
</dbReference>
<evidence type="ECO:0000259" key="9">
    <source>
        <dbReference type="Pfam" id="PF00171"/>
    </source>
</evidence>
<dbReference type="Pfam" id="PF25137">
    <property type="entry name" value="ADH_Fe_C"/>
    <property type="match status" value="1"/>
</dbReference>
<evidence type="ECO:0000259" key="10">
    <source>
        <dbReference type="Pfam" id="PF00465"/>
    </source>
</evidence>
<dbReference type="PIRSF" id="PIRSF000111">
    <property type="entry name" value="ALDH_ADH"/>
    <property type="match status" value="1"/>
</dbReference>
<proteinExistence type="inferred from homology"/>
<evidence type="ECO:0000256" key="5">
    <source>
        <dbReference type="ARBA" id="ARBA00023268"/>
    </source>
</evidence>
<comment type="caution">
    <text evidence="12">The sequence shown here is derived from an EMBL/GenBank/DDBJ whole genome shotgun (WGS) entry which is preliminary data.</text>
</comment>
<dbReference type="FunFam" id="3.40.50.1970:FF:000002">
    <property type="entry name" value="Aldehyde-alcohol dehydrogenase"/>
    <property type="match status" value="1"/>
</dbReference>
<evidence type="ECO:0000256" key="6">
    <source>
        <dbReference type="ARBA" id="ARBA00035641"/>
    </source>
</evidence>
<dbReference type="GO" id="GO:0006066">
    <property type="term" value="P:alcohol metabolic process"/>
    <property type="evidence" value="ECO:0007669"/>
    <property type="project" value="InterPro"/>
</dbReference>
<dbReference type="CDD" id="cd07122">
    <property type="entry name" value="ALDH_F20_ACDH"/>
    <property type="match status" value="1"/>
</dbReference>
<dbReference type="GO" id="GO:0004022">
    <property type="term" value="F:alcohol dehydrogenase (NAD+) activity"/>
    <property type="evidence" value="ECO:0007669"/>
    <property type="project" value="UniProtKB-UniRule"/>
</dbReference>
<evidence type="ECO:0000256" key="8">
    <source>
        <dbReference type="PIRNR" id="PIRNR000111"/>
    </source>
</evidence>
<dbReference type="GO" id="GO:0046872">
    <property type="term" value="F:metal ion binding"/>
    <property type="evidence" value="ECO:0007669"/>
    <property type="project" value="InterPro"/>
</dbReference>
<dbReference type="SUPFAM" id="SSF53720">
    <property type="entry name" value="ALDH-like"/>
    <property type="match status" value="1"/>
</dbReference>
<dbReference type="EMBL" id="VUNS01000010">
    <property type="protein sequence ID" value="MST97438.1"/>
    <property type="molecule type" value="Genomic_DNA"/>
</dbReference>
<dbReference type="Gene3D" id="3.40.50.1970">
    <property type="match status" value="1"/>
</dbReference>
<keyword evidence="4" id="KW-0520">NAD</keyword>
<dbReference type="PANTHER" id="PTHR11496">
    <property type="entry name" value="ALCOHOL DEHYDROGENASE"/>
    <property type="match status" value="1"/>
</dbReference>
<dbReference type="InterPro" id="IPR001670">
    <property type="entry name" value="ADH_Fe/GldA"/>
</dbReference>
<dbReference type="RefSeq" id="WP_154418360.1">
    <property type="nucleotide sequence ID" value="NZ_CALXOB010000040.1"/>
</dbReference>
<dbReference type="CDD" id="cd08178">
    <property type="entry name" value="AAD_C"/>
    <property type="match status" value="1"/>
</dbReference>
<dbReference type="Gene3D" id="3.40.309.10">
    <property type="entry name" value="Aldehyde Dehydrogenase, Chain A, domain 2"/>
    <property type="match status" value="1"/>
</dbReference>